<dbReference type="Pfam" id="PF13350">
    <property type="entry name" value="Y_phosphatase3"/>
    <property type="match status" value="1"/>
</dbReference>
<dbReference type="InterPro" id="IPR016130">
    <property type="entry name" value="Tyr_Pase_AS"/>
</dbReference>
<proteinExistence type="predicted"/>
<dbReference type="GO" id="GO:0004721">
    <property type="term" value="F:phosphoprotein phosphatase activity"/>
    <property type="evidence" value="ECO:0007669"/>
    <property type="project" value="InterPro"/>
</dbReference>
<sequence length="271" mass="30712">MNEEEVNEFIKVHKIRTILDLRTGMEGKEGLPIDKTFPTVLIDQLDPVTLLKKDSEFVHNEIEIETVKKETLRRKYRVDIAGKRFQRSCIFASCSFPLKIQKAGYIIGKQVLSKMGVCQMVKEFTIHCQPEIKEALMVFTEPDNFPIEIHCTQGKDRTGMISALVLSIAGVPEEIIVNDYAKTQKGLAPVYQQMLEEVRRIGLSDDFVQAPPQYMRELLGFLKEKHGSVDNYLDTIGFGKELRERCFLSHSAVLVGATSPTLSLIDLAIFC</sequence>
<evidence type="ECO:0008006" key="3">
    <source>
        <dbReference type="Google" id="ProtNLM"/>
    </source>
</evidence>
<keyword evidence="2" id="KW-1185">Reference proteome</keyword>
<dbReference type="PANTHER" id="PTHR31126:SF1">
    <property type="entry name" value="TYROSINE SPECIFIC PROTEIN PHOSPHATASES DOMAIN-CONTAINING PROTEIN"/>
    <property type="match status" value="1"/>
</dbReference>
<dbReference type="Proteomes" id="UP000740926">
    <property type="component" value="Unassembled WGS sequence"/>
</dbReference>
<gene>
    <name evidence="1" type="ORF">G6F50_008659</name>
</gene>
<protein>
    <recommendedName>
        <fullName evidence="3">Tyrosine specific protein phosphatases domain-containing protein</fullName>
    </recommendedName>
</protein>
<dbReference type="AlphaFoldDB" id="A0A9P6YYA4"/>
<organism evidence="1 2">
    <name type="scientific">Rhizopus delemar</name>
    <dbReference type="NCBI Taxonomy" id="936053"/>
    <lineage>
        <taxon>Eukaryota</taxon>
        <taxon>Fungi</taxon>
        <taxon>Fungi incertae sedis</taxon>
        <taxon>Mucoromycota</taxon>
        <taxon>Mucoromycotina</taxon>
        <taxon>Mucoromycetes</taxon>
        <taxon>Mucorales</taxon>
        <taxon>Mucorineae</taxon>
        <taxon>Rhizopodaceae</taxon>
        <taxon>Rhizopus</taxon>
    </lineage>
</organism>
<dbReference type="Gene3D" id="3.90.190.10">
    <property type="entry name" value="Protein tyrosine phosphatase superfamily"/>
    <property type="match status" value="1"/>
</dbReference>
<comment type="caution">
    <text evidence="1">The sequence shown here is derived from an EMBL/GenBank/DDBJ whole genome shotgun (WGS) entry which is preliminary data.</text>
</comment>
<dbReference type="PANTHER" id="PTHR31126">
    <property type="entry name" value="TYROSINE-PROTEIN PHOSPHATASE"/>
    <property type="match status" value="1"/>
</dbReference>
<dbReference type="InterPro" id="IPR026893">
    <property type="entry name" value="Tyr/Ser_Pase_IphP-type"/>
</dbReference>
<accession>A0A9P6YYA4</accession>
<dbReference type="InterPro" id="IPR029021">
    <property type="entry name" value="Prot-tyrosine_phosphatase-like"/>
</dbReference>
<dbReference type="SUPFAM" id="SSF52799">
    <property type="entry name" value="(Phosphotyrosine protein) phosphatases II"/>
    <property type="match status" value="1"/>
</dbReference>
<evidence type="ECO:0000313" key="1">
    <source>
        <dbReference type="EMBL" id="KAG1566952.1"/>
    </source>
</evidence>
<dbReference type="PROSITE" id="PS00383">
    <property type="entry name" value="TYR_PHOSPHATASE_1"/>
    <property type="match status" value="1"/>
</dbReference>
<name>A0A9P6YYA4_9FUNG</name>
<evidence type="ECO:0000313" key="2">
    <source>
        <dbReference type="Proteomes" id="UP000740926"/>
    </source>
</evidence>
<dbReference type="EMBL" id="JAANIU010001568">
    <property type="protein sequence ID" value="KAG1566952.1"/>
    <property type="molecule type" value="Genomic_DNA"/>
</dbReference>
<reference evidence="1 2" key="1">
    <citation type="journal article" date="2020" name="Microb. Genom.">
        <title>Genetic diversity of clinical and environmental Mucorales isolates obtained from an investigation of mucormycosis cases among solid organ transplant recipients.</title>
        <authorList>
            <person name="Nguyen M.H."/>
            <person name="Kaul D."/>
            <person name="Muto C."/>
            <person name="Cheng S.J."/>
            <person name="Richter R.A."/>
            <person name="Bruno V.M."/>
            <person name="Liu G."/>
            <person name="Beyhan S."/>
            <person name="Sundermann A.J."/>
            <person name="Mounaud S."/>
            <person name="Pasculle A.W."/>
            <person name="Nierman W.C."/>
            <person name="Driscoll E."/>
            <person name="Cumbie R."/>
            <person name="Clancy C.J."/>
            <person name="Dupont C.L."/>
        </authorList>
    </citation>
    <scope>NUCLEOTIDE SEQUENCE [LARGE SCALE GENOMIC DNA]</scope>
    <source>
        <strain evidence="1 2">GL24</strain>
    </source>
</reference>